<dbReference type="PANTHER" id="PTHR13932:SF5">
    <property type="entry name" value="RADICAL S-ADENOSYL METHIONINE DOMAIN-CONTAINING PROTEIN 1, MITOCHONDRIAL"/>
    <property type="match status" value="1"/>
</dbReference>
<dbReference type="SFLD" id="SFLDF00288">
    <property type="entry name" value="HemN-like__clustered_with_nucl"/>
    <property type="match status" value="1"/>
</dbReference>
<reference evidence="13" key="1">
    <citation type="journal article" date="2019" name="Int. J. Syst. Evol. Microbiol.">
        <title>The Global Catalogue of Microorganisms (GCM) 10K type strain sequencing project: providing services to taxonomists for standard genome sequencing and annotation.</title>
        <authorList>
            <consortium name="The Broad Institute Genomics Platform"/>
            <consortium name="The Broad Institute Genome Sequencing Center for Infectious Disease"/>
            <person name="Wu L."/>
            <person name="Ma J."/>
        </authorList>
    </citation>
    <scope>NUCLEOTIDE SEQUENCE [LARGE SCALE GENOMIC DNA]</scope>
    <source>
        <strain evidence="13">CGMCC-1.15741</strain>
    </source>
</reference>
<dbReference type="Pfam" id="PF04055">
    <property type="entry name" value="Radical_SAM"/>
    <property type="match status" value="1"/>
</dbReference>
<keyword evidence="10" id="KW-0963">Cytoplasm</keyword>
<dbReference type="CDD" id="cd01335">
    <property type="entry name" value="Radical_SAM"/>
    <property type="match status" value="1"/>
</dbReference>
<evidence type="ECO:0000256" key="9">
    <source>
        <dbReference type="ARBA" id="ARBA00023186"/>
    </source>
</evidence>
<evidence type="ECO:0000256" key="2">
    <source>
        <dbReference type="ARBA" id="ARBA00006100"/>
    </source>
</evidence>
<proteinExistence type="inferred from homology"/>
<dbReference type="PANTHER" id="PTHR13932">
    <property type="entry name" value="COPROPORPHYRINIGEN III OXIDASE"/>
    <property type="match status" value="1"/>
</dbReference>
<comment type="subcellular location">
    <subcellularLocation>
        <location evidence="10">Cytoplasm</location>
    </subcellularLocation>
</comment>
<dbReference type="Pfam" id="PF06969">
    <property type="entry name" value="HemN_C"/>
    <property type="match status" value="1"/>
</dbReference>
<dbReference type="Gene3D" id="3.20.20.70">
    <property type="entry name" value="Aldolase class I"/>
    <property type="match status" value="1"/>
</dbReference>
<keyword evidence="5 10" id="KW-0949">S-adenosyl-L-methionine</keyword>
<keyword evidence="8 10" id="KW-0411">Iron-sulfur</keyword>
<dbReference type="InterPro" id="IPR010723">
    <property type="entry name" value="HemN_C"/>
</dbReference>
<dbReference type="PROSITE" id="PS51918">
    <property type="entry name" value="RADICAL_SAM"/>
    <property type="match status" value="1"/>
</dbReference>
<keyword evidence="6 10" id="KW-0479">Metal-binding</keyword>
<dbReference type="SFLD" id="SFLDF00562">
    <property type="entry name" value="HemN-like__clustered_with_heat"/>
    <property type="match status" value="1"/>
</dbReference>
<keyword evidence="10" id="KW-0004">4Fe-4S</keyword>
<keyword evidence="9 10" id="KW-0143">Chaperone</keyword>
<dbReference type="InterPro" id="IPR013785">
    <property type="entry name" value="Aldolase_TIM"/>
</dbReference>
<gene>
    <name evidence="12" type="primary">hemW</name>
    <name evidence="12" type="ORF">ACFQDM_07870</name>
</gene>
<dbReference type="SFLD" id="SFLDS00029">
    <property type="entry name" value="Radical_SAM"/>
    <property type="match status" value="2"/>
</dbReference>
<organism evidence="12 13">
    <name type="scientific">Ponticaulis profundi</name>
    <dbReference type="NCBI Taxonomy" id="2665222"/>
    <lineage>
        <taxon>Bacteria</taxon>
        <taxon>Pseudomonadati</taxon>
        <taxon>Pseudomonadota</taxon>
        <taxon>Alphaproteobacteria</taxon>
        <taxon>Hyphomonadales</taxon>
        <taxon>Hyphomonadaceae</taxon>
        <taxon>Ponticaulis</taxon>
    </lineage>
</organism>
<dbReference type="InterPro" id="IPR007197">
    <property type="entry name" value="rSAM"/>
</dbReference>
<keyword evidence="13" id="KW-1185">Reference proteome</keyword>
<evidence type="ECO:0000256" key="5">
    <source>
        <dbReference type="ARBA" id="ARBA00022691"/>
    </source>
</evidence>
<dbReference type="InterPro" id="IPR006638">
    <property type="entry name" value="Elp3/MiaA/NifB-like_rSAM"/>
</dbReference>
<dbReference type="NCBIfam" id="TIGR00539">
    <property type="entry name" value="hemN_rel"/>
    <property type="match status" value="1"/>
</dbReference>
<dbReference type="RefSeq" id="WP_377377706.1">
    <property type="nucleotide sequence ID" value="NZ_JBHSSW010000009.1"/>
</dbReference>
<comment type="caution">
    <text evidence="12">The sequence shown here is derived from an EMBL/GenBank/DDBJ whole genome shotgun (WGS) entry which is preliminary data.</text>
</comment>
<evidence type="ECO:0000256" key="10">
    <source>
        <dbReference type="RuleBase" id="RU364116"/>
    </source>
</evidence>
<dbReference type="InterPro" id="IPR058240">
    <property type="entry name" value="rSAM_sf"/>
</dbReference>
<evidence type="ECO:0000313" key="13">
    <source>
        <dbReference type="Proteomes" id="UP001596303"/>
    </source>
</evidence>
<name>A0ABW1S8J3_9PROT</name>
<dbReference type="SUPFAM" id="SSF102114">
    <property type="entry name" value="Radical SAM enzymes"/>
    <property type="match status" value="1"/>
</dbReference>
<comment type="cofactor">
    <cofactor evidence="1">
        <name>[4Fe-4S] cluster</name>
        <dbReference type="ChEBI" id="CHEBI:49883"/>
    </cofactor>
</comment>
<evidence type="ECO:0000256" key="3">
    <source>
        <dbReference type="ARBA" id="ARBA00017228"/>
    </source>
</evidence>
<comment type="similarity">
    <text evidence="2">Belongs to the anaerobic coproporphyrinogen-III oxidase family. HemW subfamily.</text>
</comment>
<dbReference type="Proteomes" id="UP001596303">
    <property type="component" value="Unassembled WGS sequence"/>
</dbReference>
<sequence>MLPADLFGIYLHWPYCRKICPYCDFNVYAAKSRDPAPLLGALTADLSAHARLTADRRVTSIYFGGGTPSLIPAEQIGVILSHIDSLWPADSPIEVTLEANPEDVTVEALHQWKAAGINRLSLGIQALDDEALRFLGRAHTRDEALSATDAALSVFDNVSIDMIYARPGQSIDVWLRELETALATGAPHLSLYELTIKEKTAFQKQVERMVFEPLDEDAQADLYLETLKLTAARGLPAYEVSNHAKSEAHWSRHNLTYWQSGEWLGIGPGAEGRINLESGRTMTRGARRPADYMASLANGQTGWEDTETLPSTSDANERLIMGLRSKRGVDRAQLAALYGEDLPEDQVQRFISTGHLIERDGRLILTEEGWLLADYIAVELSP</sequence>
<evidence type="ECO:0000256" key="4">
    <source>
        <dbReference type="ARBA" id="ARBA00022617"/>
    </source>
</evidence>
<accession>A0ABW1S8J3</accession>
<dbReference type="SMART" id="SM00729">
    <property type="entry name" value="Elp3"/>
    <property type="match status" value="1"/>
</dbReference>
<evidence type="ECO:0000256" key="8">
    <source>
        <dbReference type="ARBA" id="ARBA00023014"/>
    </source>
</evidence>
<dbReference type="InterPro" id="IPR034505">
    <property type="entry name" value="Coproporphyrinogen-III_oxidase"/>
</dbReference>
<keyword evidence="4 10" id="KW-0349">Heme</keyword>
<dbReference type="EMBL" id="JBHSSW010000009">
    <property type="protein sequence ID" value="MFC6197990.1"/>
    <property type="molecule type" value="Genomic_DNA"/>
</dbReference>
<dbReference type="InterPro" id="IPR004559">
    <property type="entry name" value="HemW-like"/>
</dbReference>
<evidence type="ECO:0000256" key="6">
    <source>
        <dbReference type="ARBA" id="ARBA00022723"/>
    </source>
</evidence>
<dbReference type="SFLD" id="SFLDG01065">
    <property type="entry name" value="anaerobic_coproporphyrinogen-I"/>
    <property type="match status" value="2"/>
</dbReference>
<evidence type="ECO:0000313" key="12">
    <source>
        <dbReference type="EMBL" id="MFC6197990.1"/>
    </source>
</evidence>
<feature type="domain" description="Radical SAM core" evidence="11">
    <location>
        <begin position="1"/>
        <end position="233"/>
    </location>
</feature>
<evidence type="ECO:0000256" key="7">
    <source>
        <dbReference type="ARBA" id="ARBA00023004"/>
    </source>
</evidence>
<protein>
    <recommendedName>
        <fullName evidence="3 10">Heme chaperone HemW</fullName>
    </recommendedName>
</protein>
<keyword evidence="7 10" id="KW-0408">Iron</keyword>
<evidence type="ECO:0000259" key="11">
    <source>
        <dbReference type="PROSITE" id="PS51918"/>
    </source>
</evidence>
<evidence type="ECO:0000256" key="1">
    <source>
        <dbReference type="ARBA" id="ARBA00001966"/>
    </source>
</evidence>
<comment type="function">
    <text evidence="10">Probably acts as a heme chaperone, transferring heme to an unknown acceptor. Binds one molecule of heme per monomer, possibly covalently. Binds 1 [4Fe-4S] cluster. The cluster is coordinated with 3 cysteines and an exchangeable S-adenosyl-L-methionine.</text>
</comment>